<sequence>MHAVAPNIHDVVNAKKCDGAASDHFCVSTFRMLFSAGEQLIVVVTLDRVALTEWTLCPAVAERHG</sequence>
<evidence type="ECO:0000313" key="1">
    <source>
        <dbReference type="EMBL" id="ETN77787.1"/>
    </source>
</evidence>
<evidence type="ECO:0000313" key="2">
    <source>
        <dbReference type="Proteomes" id="UP000053676"/>
    </source>
</evidence>
<reference evidence="2" key="1">
    <citation type="journal article" date="2014" name="Nat. Genet.">
        <title>Genome of the human hookworm Necator americanus.</title>
        <authorList>
            <person name="Tang Y.T."/>
            <person name="Gao X."/>
            <person name="Rosa B.A."/>
            <person name="Abubucker S."/>
            <person name="Hallsworth-Pepin K."/>
            <person name="Martin J."/>
            <person name="Tyagi R."/>
            <person name="Heizer E."/>
            <person name="Zhang X."/>
            <person name="Bhonagiri-Palsikar V."/>
            <person name="Minx P."/>
            <person name="Warren W.C."/>
            <person name="Wang Q."/>
            <person name="Zhan B."/>
            <person name="Hotez P.J."/>
            <person name="Sternberg P.W."/>
            <person name="Dougall A."/>
            <person name="Gaze S.T."/>
            <person name="Mulvenna J."/>
            <person name="Sotillo J."/>
            <person name="Ranganathan S."/>
            <person name="Rabelo E.M."/>
            <person name="Wilson R.K."/>
            <person name="Felgner P.L."/>
            <person name="Bethony J."/>
            <person name="Hawdon J.M."/>
            <person name="Gasser R.B."/>
            <person name="Loukas A."/>
            <person name="Mitreva M."/>
        </authorList>
    </citation>
    <scope>NUCLEOTIDE SEQUENCE [LARGE SCALE GENOMIC DNA]</scope>
</reference>
<proteinExistence type="predicted"/>
<organism evidence="1 2">
    <name type="scientific">Necator americanus</name>
    <name type="common">Human hookworm</name>
    <dbReference type="NCBI Taxonomy" id="51031"/>
    <lineage>
        <taxon>Eukaryota</taxon>
        <taxon>Metazoa</taxon>
        <taxon>Ecdysozoa</taxon>
        <taxon>Nematoda</taxon>
        <taxon>Chromadorea</taxon>
        <taxon>Rhabditida</taxon>
        <taxon>Rhabditina</taxon>
        <taxon>Rhabditomorpha</taxon>
        <taxon>Strongyloidea</taxon>
        <taxon>Ancylostomatidae</taxon>
        <taxon>Bunostominae</taxon>
        <taxon>Necator</taxon>
    </lineage>
</organism>
<dbReference type="Proteomes" id="UP000053676">
    <property type="component" value="Unassembled WGS sequence"/>
</dbReference>
<gene>
    <name evidence="1" type="ORF">NECAME_10797</name>
</gene>
<dbReference type="EMBL" id="KI660151">
    <property type="protein sequence ID" value="ETN77787.1"/>
    <property type="molecule type" value="Genomic_DNA"/>
</dbReference>
<keyword evidence="2" id="KW-1185">Reference proteome</keyword>
<accession>W2T9X7</accession>
<protein>
    <submittedName>
        <fullName evidence="1">Uncharacterized protein</fullName>
    </submittedName>
</protein>
<name>W2T9X7_NECAM</name>
<dbReference type="AlphaFoldDB" id="W2T9X7"/>
<dbReference type="KEGG" id="nai:NECAME_10797"/>